<dbReference type="UniPathway" id="UPA00047">
    <property type="reaction ID" value="UER00057"/>
</dbReference>
<dbReference type="HAMAP" id="MF_00012">
    <property type="entry name" value="IlvD"/>
    <property type="match status" value="1"/>
</dbReference>
<keyword evidence="7" id="KW-0408">Iron</keyword>
<evidence type="ECO:0000256" key="6">
    <source>
        <dbReference type="ARBA" id="ARBA00022842"/>
    </source>
</evidence>
<proteinExistence type="inferred from homology"/>
<keyword evidence="4" id="KW-0001">2Fe-2S</keyword>
<evidence type="ECO:0000256" key="9">
    <source>
        <dbReference type="ARBA" id="ARBA00023239"/>
    </source>
</evidence>
<evidence type="ECO:0000256" key="3">
    <source>
        <dbReference type="ARBA" id="ARBA00022605"/>
    </source>
</evidence>
<dbReference type="GO" id="GO:0004160">
    <property type="term" value="F:dihydroxy-acid dehydratase activity"/>
    <property type="evidence" value="ECO:0007669"/>
    <property type="project" value="UniProtKB-EC"/>
</dbReference>
<dbReference type="GO" id="GO:0005829">
    <property type="term" value="C:cytosol"/>
    <property type="evidence" value="ECO:0007669"/>
    <property type="project" value="TreeGrafter"/>
</dbReference>
<comment type="cofactor">
    <cofactor evidence="1">
        <name>Mg(2+)</name>
        <dbReference type="ChEBI" id="CHEBI:18420"/>
    </cofactor>
</comment>
<dbReference type="NCBIfam" id="TIGR00110">
    <property type="entry name" value="ilvD"/>
    <property type="match status" value="1"/>
</dbReference>
<dbReference type="PROSITE" id="PS00886">
    <property type="entry name" value="ILVD_EDD_1"/>
    <property type="match status" value="1"/>
</dbReference>
<dbReference type="SUPFAM" id="SSF143975">
    <property type="entry name" value="IlvD/EDD N-terminal domain-like"/>
    <property type="match status" value="1"/>
</dbReference>
<evidence type="ECO:0000256" key="4">
    <source>
        <dbReference type="ARBA" id="ARBA00022714"/>
    </source>
</evidence>
<keyword evidence="8" id="KW-0411">Iron-sulfur</keyword>
<keyword evidence="10" id="KW-0100">Branched-chain amino acid biosynthesis</keyword>
<dbReference type="EC" id="4.2.1.9" evidence="14"/>
<dbReference type="InterPro" id="IPR004404">
    <property type="entry name" value="DihydroxyA_deHydtase"/>
</dbReference>
<comment type="catalytic activity">
    <reaction evidence="11">
        <text>(2R)-2,3-dihydroxy-3-methylbutanoate = 3-methyl-2-oxobutanoate + H2O</text>
        <dbReference type="Rhea" id="RHEA:24809"/>
        <dbReference type="ChEBI" id="CHEBI:11851"/>
        <dbReference type="ChEBI" id="CHEBI:15377"/>
        <dbReference type="ChEBI" id="CHEBI:49072"/>
        <dbReference type="EC" id="4.2.1.9"/>
    </reaction>
    <physiologicalReaction direction="left-to-right" evidence="11">
        <dbReference type="Rhea" id="RHEA:24810"/>
    </physiologicalReaction>
</comment>
<keyword evidence="6" id="KW-0460">Magnesium</keyword>
<dbReference type="Gene3D" id="3.50.30.80">
    <property type="entry name" value="IlvD/EDD C-terminal domain-like"/>
    <property type="match status" value="1"/>
</dbReference>
<reference evidence="18" key="1">
    <citation type="submission" date="2019-08" db="EMBL/GenBank/DDBJ databases">
        <authorList>
            <person name="Kucharzyk K."/>
            <person name="Murdoch R.W."/>
            <person name="Higgins S."/>
            <person name="Loffler F."/>
        </authorList>
    </citation>
    <scope>NUCLEOTIDE SEQUENCE</scope>
</reference>
<protein>
    <recommendedName>
        <fullName evidence="14">dihydroxy-acid dehydratase</fullName>
        <ecNumber evidence="14">4.2.1.9</ecNumber>
    </recommendedName>
</protein>
<keyword evidence="9 18" id="KW-0456">Lyase</keyword>
<evidence type="ECO:0000259" key="17">
    <source>
        <dbReference type="Pfam" id="PF24877"/>
    </source>
</evidence>
<dbReference type="PANTHER" id="PTHR43661">
    <property type="entry name" value="D-XYLONATE DEHYDRATASE"/>
    <property type="match status" value="1"/>
</dbReference>
<evidence type="ECO:0000256" key="2">
    <source>
        <dbReference type="ARBA" id="ARBA00006486"/>
    </source>
</evidence>
<dbReference type="GO" id="GO:0046872">
    <property type="term" value="F:metal ion binding"/>
    <property type="evidence" value="ECO:0007669"/>
    <property type="project" value="UniProtKB-KW"/>
</dbReference>
<evidence type="ECO:0000313" key="18">
    <source>
        <dbReference type="EMBL" id="MPL65627.1"/>
    </source>
</evidence>
<dbReference type="GO" id="GO:0009099">
    <property type="term" value="P:L-valine biosynthetic process"/>
    <property type="evidence" value="ECO:0007669"/>
    <property type="project" value="UniProtKB-UniPathway"/>
</dbReference>
<dbReference type="InterPro" id="IPR020558">
    <property type="entry name" value="DiOHA_6PGluconate_deHydtase_CS"/>
</dbReference>
<feature type="domain" description="Dihydroxy-acid/6-phosphogluconate dehydratase N-terminal" evidence="16">
    <location>
        <begin position="33"/>
        <end position="349"/>
    </location>
</feature>
<evidence type="ECO:0000256" key="13">
    <source>
        <dbReference type="ARBA" id="ARBA00029437"/>
    </source>
</evidence>
<dbReference type="InterPro" id="IPR042096">
    <property type="entry name" value="Dihydro-acid_dehy_C"/>
</dbReference>
<dbReference type="GO" id="GO:0009097">
    <property type="term" value="P:isoleucine biosynthetic process"/>
    <property type="evidence" value="ECO:0007669"/>
    <property type="project" value="UniProtKB-UniPathway"/>
</dbReference>
<dbReference type="InterPro" id="IPR056740">
    <property type="entry name" value="ILV_EDD_C"/>
</dbReference>
<evidence type="ECO:0000256" key="7">
    <source>
        <dbReference type="ARBA" id="ARBA00023004"/>
    </source>
</evidence>
<dbReference type="AlphaFoldDB" id="A0A644TGK8"/>
<comment type="pathway">
    <text evidence="13">Amino-acid biosynthesis; L-isoleucine biosynthesis; L-isoleucine from 2-oxobutanoate: step 3/4.</text>
</comment>
<dbReference type="InterPro" id="IPR000581">
    <property type="entry name" value="ILV_EDD_N"/>
</dbReference>
<evidence type="ECO:0000259" key="16">
    <source>
        <dbReference type="Pfam" id="PF00920"/>
    </source>
</evidence>
<dbReference type="EMBL" id="VSSQ01000029">
    <property type="protein sequence ID" value="MPL65627.1"/>
    <property type="molecule type" value="Genomic_DNA"/>
</dbReference>
<evidence type="ECO:0000256" key="8">
    <source>
        <dbReference type="ARBA" id="ARBA00023014"/>
    </source>
</evidence>
<accession>A0A644TGK8</accession>
<comment type="similarity">
    <text evidence="2">Belongs to the IlvD/Edd family.</text>
</comment>
<dbReference type="PANTHER" id="PTHR43661:SF3">
    <property type="entry name" value="D-XYLONATE DEHYDRATASE YAGF-RELATED"/>
    <property type="match status" value="1"/>
</dbReference>
<evidence type="ECO:0000256" key="14">
    <source>
        <dbReference type="ARBA" id="ARBA00029490"/>
    </source>
</evidence>
<sequence>MELRCRKVVEGLDHCENRALYKSMGYTDEDLSKPLIGIANAWSTVVPGHYNLRQVSEAVKEGIRFAGGTPVEFGVIGACDGIAGGHGGTRYVLPTRELIANDVESMTEGHGFSGIVLLGSCDKILPGMLMAAARVNIPSILVCGGPSLQGCYWNGRYTDSTSLAVALGQYQKGKITQEKLEELEDQVMPTCGSCSMLGTANTMSCVTEALGMMLPGTAAIPAVYAHRFQAARQSGEQIVRLVREGITPRAIMTKGAMMNAVRLCSAIGGSTNVALHLSALAYELEMDFDMKIFDEWCRTTPLLVKLNPASAYNLTDFYRVGGVPRVLDHLRPLLEENVLTVTGETLLDNLHTFAVRQKEQDELVVRNFDDPYEGTGGLAVLWGNLAPDSAITKPAAIDPYIHVFRGRAHCFDSEEDVQNAVQGGRIRSGDVLVVRYEGPSGGPGMPELFKSMKLIDGLGLAKQVALITDGRFSGTNSGCFVGHISPEASRGGPIALVEDGDYITIDIPRRSLHLEVSSEELLKRKSAFSKKPPSRISHGYLNLYSRLVESAAQGAIIRHREE</sequence>
<organism evidence="18">
    <name type="scientific">bioreactor metagenome</name>
    <dbReference type="NCBI Taxonomy" id="1076179"/>
    <lineage>
        <taxon>unclassified sequences</taxon>
        <taxon>metagenomes</taxon>
        <taxon>ecological metagenomes</taxon>
    </lineage>
</organism>
<dbReference type="Pfam" id="PF00920">
    <property type="entry name" value="ILVD_EDD_N"/>
    <property type="match status" value="1"/>
</dbReference>
<feature type="domain" description="Dihydroxy-acid/6-phosphogluconate dehydratase C-terminal" evidence="17">
    <location>
        <begin position="364"/>
        <end position="555"/>
    </location>
</feature>
<evidence type="ECO:0000256" key="10">
    <source>
        <dbReference type="ARBA" id="ARBA00023304"/>
    </source>
</evidence>
<dbReference type="UniPathway" id="UPA00049">
    <property type="reaction ID" value="UER00061"/>
</dbReference>
<dbReference type="FunFam" id="3.50.30.80:FF:000001">
    <property type="entry name" value="Dihydroxy-acid dehydratase"/>
    <property type="match status" value="1"/>
</dbReference>
<evidence type="ECO:0000256" key="5">
    <source>
        <dbReference type="ARBA" id="ARBA00022723"/>
    </source>
</evidence>
<comment type="caution">
    <text evidence="18">The sequence shown here is derived from an EMBL/GenBank/DDBJ whole genome shotgun (WGS) entry which is preliminary data.</text>
</comment>
<keyword evidence="5" id="KW-0479">Metal-binding</keyword>
<dbReference type="NCBIfam" id="NF002068">
    <property type="entry name" value="PRK00911.1"/>
    <property type="match status" value="1"/>
</dbReference>
<gene>
    <name evidence="18" type="primary">ilvD_4</name>
    <name evidence="18" type="ORF">SDC9_11291</name>
</gene>
<evidence type="ECO:0000256" key="1">
    <source>
        <dbReference type="ARBA" id="ARBA00001946"/>
    </source>
</evidence>
<dbReference type="SUPFAM" id="SSF52016">
    <property type="entry name" value="LeuD/IlvD-like"/>
    <property type="match status" value="1"/>
</dbReference>
<dbReference type="Pfam" id="PF24877">
    <property type="entry name" value="ILV_EDD_C"/>
    <property type="match status" value="1"/>
</dbReference>
<keyword evidence="3" id="KW-0028">Amino-acid biosynthesis</keyword>
<comment type="pathway">
    <text evidence="12">Amino-acid biosynthesis; L-valine biosynthesis; L-valine from pyruvate: step 3/4.</text>
</comment>
<dbReference type="InterPro" id="IPR037237">
    <property type="entry name" value="IlvD/EDD_N"/>
</dbReference>
<name>A0A644TGK8_9ZZZZ</name>
<evidence type="ECO:0000256" key="11">
    <source>
        <dbReference type="ARBA" id="ARBA00029304"/>
    </source>
</evidence>
<evidence type="ECO:0000256" key="15">
    <source>
        <dbReference type="ARBA" id="ARBA00034078"/>
    </source>
</evidence>
<comment type="cofactor">
    <cofactor evidence="15">
        <name>[2Fe-2S] cluster</name>
        <dbReference type="ChEBI" id="CHEBI:190135"/>
    </cofactor>
</comment>
<evidence type="ECO:0000256" key="12">
    <source>
        <dbReference type="ARBA" id="ARBA00029436"/>
    </source>
</evidence>
<dbReference type="GO" id="GO:0051537">
    <property type="term" value="F:2 iron, 2 sulfur cluster binding"/>
    <property type="evidence" value="ECO:0007669"/>
    <property type="project" value="UniProtKB-KW"/>
</dbReference>